<feature type="transmembrane region" description="Helical" evidence="9">
    <location>
        <begin position="119"/>
        <end position="141"/>
    </location>
</feature>
<evidence type="ECO:0000313" key="11">
    <source>
        <dbReference type="EMBL" id="ETD25244.1"/>
    </source>
</evidence>
<sequence>MTLLIVYCCVAIIFSFICSILESVFLSTSQSFVESYEKNHPKVGGYLRYLKSNVEEAEGAILVLNTFAVTACSTGFGIEITRLYGEEWQFIASTIFAIAMIYITEIFPKTLGTTYWRAFAPSVAVCVRYLLKITFPFVVLAKGITHFLTRGAKVAISRGEILAASEIGNKGGSLGAKETNIVKNLLTLKNYQAVDILTPRSVVFSLKSDEKIKDAIKHKRITHHSFVPVLGESVDSIVGVVDSKEILALSLQGEDDKEVGEFAKPANIVPHNISVLKLLHLFTNNDSTKQNTKDSYKSDDEANTKLFVVLDRYEQFMGIVTFEDVLETLLGDEIVDEFDEARDMQELAKRQNLIKEKHKKHRTQEKDEKSKKEAKKIKEAKSTQKKWWNIWG</sequence>
<dbReference type="PROSITE" id="PS51371">
    <property type="entry name" value="CBS"/>
    <property type="match status" value="1"/>
</dbReference>
<dbReference type="InterPro" id="IPR046342">
    <property type="entry name" value="CBS_dom_sf"/>
</dbReference>
<evidence type="ECO:0000256" key="6">
    <source>
        <dbReference type="ARBA" id="ARBA00023136"/>
    </source>
</evidence>
<keyword evidence="3" id="KW-0677">Repeat</keyword>
<protein>
    <recommendedName>
        <fullName evidence="10">CBS domain-containing protein</fullName>
    </recommendedName>
</protein>
<feature type="region of interest" description="Disordered" evidence="8">
    <location>
        <begin position="352"/>
        <end position="392"/>
    </location>
</feature>
<evidence type="ECO:0000256" key="4">
    <source>
        <dbReference type="ARBA" id="ARBA00022989"/>
    </source>
</evidence>
<proteinExistence type="predicted"/>
<reference evidence="11 12" key="1">
    <citation type="journal article" date="2014" name="Genome Announc.">
        <title>Draft genome sequences of six enterohepatic helicobacter species isolated from humans and one from rhesus macaques.</title>
        <authorList>
            <person name="Shen Z."/>
            <person name="Sheh A."/>
            <person name="Young S.K."/>
            <person name="Abouelliel A."/>
            <person name="Ward D.V."/>
            <person name="Earl A.M."/>
            <person name="Fox J.G."/>
        </authorList>
    </citation>
    <scope>NUCLEOTIDE SEQUENCE [LARGE SCALE GENOMIC DNA]</scope>
    <source>
        <strain evidence="11 12">MIT 99-5501</strain>
    </source>
</reference>
<dbReference type="HOGENOM" id="CLU_015237_4_1_7"/>
<dbReference type="STRING" id="1357400.HMPREF2086_00584"/>
<name>V8CD04_9HELI</name>
<evidence type="ECO:0000256" key="7">
    <source>
        <dbReference type="PROSITE-ProRule" id="PRU00703"/>
    </source>
</evidence>
<feature type="domain" description="CBS" evidence="10">
    <location>
        <begin position="197"/>
        <end position="257"/>
    </location>
</feature>
<evidence type="ECO:0000313" key="12">
    <source>
        <dbReference type="Proteomes" id="UP000018731"/>
    </source>
</evidence>
<accession>V8CD04</accession>
<feature type="transmembrane region" description="Helical" evidence="9">
    <location>
        <begin position="90"/>
        <end position="107"/>
    </location>
</feature>
<comment type="caution">
    <text evidence="11">The sequence shown here is derived from an EMBL/GenBank/DDBJ whole genome shotgun (WGS) entry which is preliminary data.</text>
</comment>
<keyword evidence="4 9" id="KW-1133">Transmembrane helix</keyword>
<dbReference type="EMBL" id="AZJI01000001">
    <property type="protein sequence ID" value="ETD25244.1"/>
    <property type="molecule type" value="Genomic_DNA"/>
</dbReference>
<dbReference type="eggNOG" id="COG1253">
    <property type="taxonomic scope" value="Bacteria"/>
</dbReference>
<dbReference type="Proteomes" id="UP000018731">
    <property type="component" value="Unassembled WGS sequence"/>
</dbReference>
<dbReference type="SUPFAM" id="SSF54631">
    <property type="entry name" value="CBS-domain pair"/>
    <property type="match status" value="1"/>
</dbReference>
<dbReference type="RefSeq" id="WP_023927309.1">
    <property type="nucleotide sequence ID" value="NZ_KI669454.1"/>
</dbReference>
<dbReference type="InterPro" id="IPR044751">
    <property type="entry name" value="Ion_transp-like_CBS"/>
</dbReference>
<dbReference type="AlphaFoldDB" id="V8CD04"/>
<organism evidence="11 12">
    <name type="scientific">Helicobacter macacae MIT 99-5501</name>
    <dbReference type="NCBI Taxonomy" id="1357400"/>
    <lineage>
        <taxon>Bacteria</taxon>
        <taxon>Pseudomonadati</taxon>
        <taxon>Campylobacterota</taxon>
        <taxon>Epsilonproteobacteria</taxon>
        <taxon>Campylobacterales</taxon>
        <taxon>Helicobacteraceae</taxon>
        <taxon>Helicobacter</taxon>
    </lineage>
</organism>
<dbReference type="OrthoDB" id="9798188at2"/>
<keyword evidence="12" id="KW-1185">Reference proteome</keyword>
<dbReference type="GO" id="GO:0005886">
    <property type="term" value="C:plasma membrane"/>
    <property type="evidence" value="ECO:0007669"/>
    <property type="project" value="TreeGrafter"/>
</dbReference>
<dbReference type="InterPro" id="IPR002550">
    <property type="entry name" value="CNNM"/>
</dbReference>
<dbReference type="Pfam" id="PF01595">
    <property type="entry name" value="CNNM"/>
    <property type="match status" value="1"/>
</dbReference>
<evidence type="ECO:0000256" key="2">
    <source>
        <dbReference type="ARBA" id="ARBA00022692"/>
    </source>
</evidence>
<dbReference type="CDD" id="cd04590">
    <property type="entry name" value="CBS_pair_CorC_HlyC_assoc"/>
    <property type="match status" value="1"/>
</dbReference>
<evidence type="ECO:0000256" key="3">
    <source>
        <dbReference type="ARBA" id="ARBA00022737"/>
    </source>
</evidence>
<keyword evidence="6 9" id="KW-0472">Membrane</keyword>
<feature type="transmembrane region" description="Helical" evidence="9">
    <location>
        <begin position="59"/>
        <end position="78"/>
    </location>
</feature>
<evidence type="ECO:0000256" key="9">
    <source>
        <dbReference type="SAM" id="Phobius"/>
    </source>
</evidence>
<evidence type="ECO:0000256" key="8">
    <source>
        <dbReference type="SAM" id="MobiDB-lite"/>
    </source>
</evidence>
<evidence type="ECO:0000256" key="1">
    <source>
        <dbReference type="ARBA" id="ARBA00004141"/>
    </source>
</evidence>
<comment type="subcellular location">
    <subcellularLocation>
        <location evidence="1">Membrane</location>
        <topology evidence="1">Multi-pass membrane protein</topology>
    </subcellularLocation>
</comment>
<dbReference type="PATRIC" id="fig|1357400.3.peg.800"/>
<gene>
    <name evidence="11" type="ORF">HMPREF2086_00584</name>
</gene>
<dbReference type="PANTHER" id="PTHR22777">
    <property type="entry name" value="HEMOLYSIN-RELATED"/>
    <property type="match status" value="1"/>
</dbReference>
<evidence type="ECO:0000259" key="10">
    <source>
        <dbReference type="PROSITE" id="PS51371"/>
    </source>
</evidence>
<evidence type="ECO:0000256" key="5">
    <source>
        <dbReference type="ARBA" id="ARBA00023122"/>
    </source>
</evidence>
<dbReference type="InterPro" id="IPR000644">
    <property type="entry name" value="CBS_dom"/>
</dbReference>
<dbReference type="PANTHER" id="PTHR22777:SF4">
    <property type="entry name" value="UPF0053 PROTEIN SLL1254"/>
    <property type="match status" value="1"/>
</dbReference>
<feature type="compositionally biased region" description="Basic and acidic residues" evidence="8">
    <location>
        <begin position="364"/>
        <end position="382"/>
    </location>
</feature>
<keyword evidence="2 9" id="KW-0812">Transmembrane</keyword>
<dbReference type="Gene3D" id="3.10.580.10">
    <property type="entry name" value="CBS-domain"/>
    <property type="match status" value="1"/>
</dbReference>
<keyword evidence="5 7" id="KW-0129">CBS domain</keyword>